<proteinExistence type="predicted"/>
<feature type="domain" description="FAD dependent oxidoreductase" evidence="4">
    <location>
        <begin position="9"/>
        <end position="42"/>
    </location>
</feature>
<protein>
    <recommendedName>
        <fullName evidence="4">FAD dependent oxidoreductase domain-containing protein</fullName>
    </recommendedName>
</protein>
<accession>A0A830E7T6</accession>
<evidence type="ECO:0000313" key="5">
    <source>
        <dbReference type="EMBL" id="BDR93173.1"/>
    </source>
</evidence>
<name>A0A830E7T6_9CREN</name>
<dbReference type="Proteomes" id="UP000657075">
    <property type="component" value="Unassembled WGS sequence"/>
</dbReference>
<evidence type="ECO:0000256" key="2">
    <source>
        <dbReference type="ARBA" id="ARBA00023002"/>
    </source>
</evidence>
<dbReference type="RefSeq" id="WP_308419825.1">
    <property type="nucleotide sequence ID" value="NZ_BMNM01000005.1"/>
</dbReference>
<keyword evidence="8" id="KW-1185">Reference proteome</keyword>
<dbReference type="Pfam" id="PF01266">
    <property type="entry name" value="DAO"/>
    <property type="match status" value="1"/>
</dbReference>
<organism evidence="6 7">
    <name type="scientific">Vulcanisaeta souniana JCM 11219</name>
    <dbReference type="NCBI Taxonomy" id="1293586"/>
    <lineage>
        <taxon>Archaea</taxon>
        <taxon>Thermoproteota</taxon>
        <taxon>Thermoprotei</taxon>
        <taxon>Thermoproteales</taxon>
        <taxon>Thermoproteaceae</taxon>
        <taxon>Vulcanisaeta</taxon>
    </lineage>
</organism>
<sequence length="104" mass="11215">MDGDVDIYDVIIIGAGIVGLSAALYTARQGLKTLVINKDIGGQLSLTDEVQNYPGFISIKGLDLVRRVENQARVFGAEVVFNEVIKLDKVDEGDFIVKTASGDE</sequence>
<reference evidence="8" key="3">
    <citation type="submission" date="2022-09" db="EMBL/GenBank/DDBJ databases">
        <title>Complete genome sequence of Vulcanisaeta souniana.</title>
        <authorList>
            <person name="Kato S."/>
            <person name="Itoh T."/>
            <person name="Ohkuma M."/>
        </authorList>
    </citation>
    <scope>NUCLEOTIDE SEQUENCE [LARGE SCALE GENOMIC DNA]</scope>
    <source>
        <strain evidence="8">JCM 11219</strain>
    </source>
</reference>
<evidence type="ECO:0000256" key="1">
    <source>
        <dbReference type="ARBA" id="ARBA00022630"/>
    </source>
</evidence>
<evidence type="ECO:0000313" key="7">
    <source>
        <dbReference type="Proteomes" id="UP000657075"/>
    </source>
</evidence>
<keyword evidence="1" id="KW-0285">Flavoprotein</keyword>
<reference evidence="6" key="1">
    <citation type="journal article" date="2014" name="Int. J. Syst. Evol. Microbiol.">
        <title>Complete genome sequence of Corynebacterium casei LMG S-19264T (=DSM 44701T), isolated from a smear-ripened cheese.</title>
        <authorList>
            <consortium name="US DOE Joint Genome Institute (JGI-PGF)"/>
            <person name="Walter F."/>
            <person name="Albersmeier A."/>
            <person name="Kalinowski J."/>
            <person name="Ruckert C."/>
        </authorList>
    </citation>
    <scope>NUCLEOTIDE SEQUENCE</scope>
    <source>
        <strain evidence="6">JCM 11219</strain>
    </source>
</reference>
<dbReference type="PRINTS" id="PR00469">
    <property type="entry name" value="PNDRDTASEII"/>
</dbReference>
<dbReference type="AlphaFoldDB" id="A0A830E7T6"/>
<dbReference type="InterPro" id="IPR006076">
    <property type="entry name" value="FAD-dep_OxRdtase"/>
</dbReference>
<keyword evidence="3" id="KW-0812">Transmembrane</keyword>
<dbReference type="Gene3D" id="3.50.50.60">
    <property type="entry name" value="FAD/NAD(P)-binding domain"/>
    <property type="match status" value="1"/>
</dbReference>
<dbReference type="EMBL" id="BMNM01000005">
    <property type="protein sequence ID" value="GGI78209.1"/>
    <property type="molecule type" value="Genomic_DNA"/>
</dbReference>
<dbReference type="InterPro" id="IPR050097">
    <property type="entry name" value="Ferredoxin-NADP_redctase_2"/>
</dbReference>
<feature type="transmembrane region" description="Helical" evidence="3">
    <location>
        <begin position="6"/>
        <end position="27"/>
    </location>
</feature>
<reference evidence="5" key="4">
    <citation type="journal article" date="2023" name="Microbiol. Resour. Announc.">
        <title>Complete Genome Sequence of Vulcanisaeta souniana Strain IC-059, a Hyperthermophilic Archaeon Isolated from Hot Spring Water in Japan.</title>
        <authorList>
            <person name="Kato S."/>
            <person name="Itoh T."/>
            <person name="Wu L."/>
            <person name="Ma J."/>
            <person name="Ohkuma M."/>
        </authorList>
    </citation>
    <scope>NUCLEOTIDE SEQUENCE</scope>
    <source>
        <strain evidence="5">JCM 11219</strain>
    </source>
</reference>
<reference evidence="6" key="2">
    <citation type="submission" date="2020-09" db="EMBL/GenBank/DDBJ databases">
        <authorList>
            <person name="Sun Q."/>
            <person name="Ohkuma M."/>
        </authorList>
    </citation>
    <scope>NUCLEOTIDE SEQUENCE</scope>
    <source>
        <strain evidence="6">JCM 11219</strain>
    </source>
</reference>
<gene>
    <name evidence="6" type="ORF">GCM10007112_13750</name>
    <name evidence="5" type="ORF">Vsou_22660</name>
</gene>
<evidence type="ECO:0000259" key="4">
    <source>
        <dbReference type="Pfam" id="PF01266"/>
    </source>
</evidence>
<evidence type="ECO:0000313" key="8">
    <source>
        <dbReference type="Proteomes" id="UP001060771"/>
    </source>
</evidence>
<dbReference type="InterPro" id="IPR036188">
    <property type="entry name" value="FAD/NAD-bd_sf"/>
</dbReference>
<keyword evidence="3" id="KW-1133">Transmembrane helix</keyword>
<keyword evidence="2" id="KW-0560">Oxidoreductase</keyword>
<dbReference type="GO" id="GO:0016491">
    <property type="term" value="F:oxidoreductase activity"/>
    <property type="evidence" value="ECO:0007669"/>
    <property type="project" value="UniProtKB-KW"/>
</dbReference>
<dbReference type="SUPFAM" id="SSF51905">
    <property type="entry name" value="FAD/NAD(P)-binding domain"/>
    <property type="match status" value="1"/>
</dbReference>
<evidence type="ECO:0000256" key="3">
    <source>
        <dbReference type="SAM" id="Phobius"/>
    </source>
</evidence>
<dbReference type="PANTHER" id="PTHR48105">
    <property type="entry name" value="THIOREDOXIN REDUCTASE 1-RELATED-RELATED"/>
    <property type="match status" value="1"/>
</dbReference>
<dbReference type="EMBL" id="AP026830">
    <property type="protein sequence ID" value="BDR93173.1"/>
    <property type="molecule type" value="Genomic_DNA"/>
</dbReference>
<keyword evidence="3" id="KW-0472">Membrane</keyword>
<evidence type="ECO:0000313" key="6">
    <source>
        <dbReference type="EMBL" id="GGI78209.1"/>
    </source>
</evidence>
<dbReference type="Proteomes" id="UP001060771">
    <property type="component" value="Chromosome"/>
</dbReference>